<reference evidence="1" key="2">
    <citation type="journal article" date="2015" name="Data Brief">
        <title>Shoot transcriptome of the giant reed, Arundo donax.</title>
        <authorList>
            <person name="Barrero R.A."/>
            <person name="Guerrero F.D."/>
            <person name="Moolhuijzen P."/>
            <person name="Goolsby J.A."/>
            <person name="Tidwell J."/>
            <person name="Bellgard S.E."/>
            <person name="Bellgard M.I."/>
        </authorList>
    </citation>
    <scope>NUCLEOTIDE SEQUENCE</scope>
    <source>
        <tissue evidence="1">Shoot tissue taken approximately 20 cm above the soil surface</tissue>
    </source>
</reference>
<organism evidence="1">
    <name type="scientific">Arundo donax</name>
    <name type="common">Giant reed</name>
    <name type="synonym">Donax arundinaceus</name>
    <dbReference type="NCBI Taxonomy" id="35708"/>
    <lineage>
        <taxon>Eukaryota</taxon>
        <taxon>Viridiplantae</taxon>
        <taxon>Streptophyta</taxon>
        <taxon>Embryophyta</taxon>
        <taxon>Tracheophyta</taxon>
        <taxon>Spermatophyta</taxon>
        <taxon>Magnoliopsida</taxon>
        <taxon>Liliopsida</taxon>
        <taxon>Poales</taxon>
        <taxon>Poaceae</taxon>
        <taxon>PACMAD clade</taxon>
        <taxon>Arundinoideae</taxon>
        <taxon>Arundineae</taxon>
        <taxon>Arundo</taxon>
    </lineage>
</organism>
<protein>
    <submittedName>
        <fullName evidence="1">LACS9</fullName>
    </submittedName>
</protein>
<proteinExistence type="predicted"/>
<sequence length="56" mass="6582">MEVGLVPGDWRNSCGISLCLERCVQFWEERFASFFQVEHLYLEILRDLSIYALGLQ</sequence>
<reference evidence="1" key="1">
    <citation type="submission" date="2014-09" db="EMBL/GenBank/DDBJ databases">
        <authorList>
            <person name="Magalhaes I.L.F."/>
            <person name="Oliveira U."/>
            <person name="Santos F.R."/>
            <person name="Vidigal T.H.D.A."/>
            <person name="Brescovit A.D."/>
            <person name="Santos A.J."/>
        </authorList>
    </citation>
    <scope>NUCLEOTIDE SEQUENCE</scope>
    <source>
        <tissue evidence="1">Shoot tissue taken approximately 20 cm above the soil surface</tissue>
    </source>
</reference>
<dbReference type="EMBL" id="GBRH01192145">
    <property type="protein sequence ID" value="JAE05751.1"/>
    <property type="molecule type" value="Transcribed_RNA"/>
</dbReference>
<accession>A0A0A9F6I8</accession>
<evidence type="ECO:0000313" key="1">
    <source>
        <dbReference type="EMBL" id="JAE05751.1"/>
    </source>
</evidence>
<dbReference type="AlphaFoldDB" id="A0A0A9F6I8"/>
<name>A0A0A9F6I8_ARUDO</name>